<evidence type="ECO:0000259" key="9">
    <source>
        <dbReference type="PROSITE" id="PS51918"/>
    </source>
</evidence>
<dbReference type="PROSITE" id="PS51918">
    <property type="entry name" value="RADICAL_SAM"/>
    <property type="match status" value="1"/>
</dbReference>
<dbReference type="GO" id="GO:0008616">
    <property type="term" value="P:tRNA queuosine(34) biosynthetic process"/>
    <property type="evidence" value="ECO:0007669"/>
    <property type="project" value="UniProtKB-UniRule"/>
</dbReference>
<dbReference type="CDD" id="cd01335">
    <property type="entry name" value="Radical_SAM"/>
    <property type="match status" value="1"/>
</dbReference>
<dbReference type="Gene3D" id="3.20.20.70">
    <property type="entry name" value="Aldolase class I"/>
    <property type="match status" value="1"/>
</dbReference>
<evidence type="ECO:0000256" key="3">
    <source>
        <dbReference type="ARBA" id="ARBA00022723"/>
    </source>
</evidence>
<dbReference type="HAMAP" id="MF_00917">
    <property type="entry name" value="QueE"/>
    <property type="match status" value="1"/>
</dbReference>
<evidence type="ECO:0000313" key="12">
    <source>
        <dbReference type="Proteomes" id="UP000568888"/>
    </source>
</evidence>
<evidence type="ECO:0000256" key="5">
    <source>
        <dbReference type="ARBA" id="ARBA00023004"/>
    </source>
</evidence>
<dbReference type="GO" id="GO:1904047">
    <property type="term" value="F:S-adenosyl-L-methionine binding"/>
    <property type="evidence" value="ECO:0007669"/>
    <property type="project" value="UniProtKB-UniRule"/>
</dbReference>
<dbReference type="AlphaFoldDB" id="A0A6V8MYQ0"/>
<evidence type="ECO:0000256" key="1">
    <source>
        <dbReference type="ARBA" id="ARBA00022485"/>
    </source>
</evidence>
<reference evidence="11" key="3">
    <citation type="submission" date="2022-04" db="EMBL/GenBank/DDBJ databases">
        <authorList>
            <person name="Liu G."/>
        </authorList>
    </citation>
    <scope>NUCLEOTIDE SEQUENCE</scope>
    <source>
        <strain evidence="11">RG22</strain>
    </source>
</reference>
<comment type="pathway">
    <text evidence="8">Purine metabolism; 7-cyano-7-deazaguanine biosynthesis.</text>
</comment>
<feature type="binding site" evidence="8">
    <location>
        <position position="38"/>
    </location>
    <ligand>
        <name>[4Fe-4S] cluster</name>
        <dbReference type="ChEBI" id="CHEBI:49883"/>
        <note>4Fe-4S-S-AdoMet</note>
    </ligand>
</feature>
<evidence type="ECO:0000313" key="13">
    <source>
        <dbReference type="Proteomes" id="UP000831485"/>
    </source>
</evidence>
<dbReference type="Pfam" id="PF04055">
    <property type="entry name" value="Radical_SAM"/>
    <property type="match status" value="1"/>
</dbReference>
<feature type="binding site" evidence="8">
    <location>
        <position position="30"/>
    </location>
    <ligand>
        <name>substrate</name>
    </ligand>
</feature>
<sequence length="250" mass="27578">MSNLQAPLVECFSSIQGEGVLVGLRQVFLRFSGCNLNCKFCDTPGMSAVPDDCLLELTPGRRDFFKVPNPVPLERVATLIESWTAAWPGIHHSISVTGGEPLLFGTLLEEWLPVLKKLLPIYLETNGTLPEALAPLIPHLDSIGMDIKLPSSTGCPELWDQHHAFLELAAMKEVFVKIVVGQETEDWEIQRSCAMIASVDPGIPLILQPVTRDDGSIGIDSLRTLELQELCSSLREVRVIPQTHKFMGQL</sequence>
<feature type="binding site" evidence="8">
    <location>
        <position position="34"/>
    </location>
    <ligand>
        <name>[4Fe-4S] cluster</name>
        <dbReference type="ChEBI" id="CHEBI:49883"/>
        <note>4Fe-4S-S-AdoMet</note>
    </ligand>
</feature>
<reference evidence="12" key="1">
    <citation type="submission" date="2020-06" db="EMBL/GenBank/DDBJ databases">
        <title>Draft genomic sequecing of Geomonas sp. Red736.</title>
        <authorList>
            <person name="Itoh H."/>
            <person name="Xu Z.X."/>
            <person name="Ushijima N."/>
            <person name="Masuda Y."/>
            <person name="Shiratori Y."/>
            <person name="Senoo K."/>
        </authorList>
    </citation>
    <scope>NUCLEOTIDE SEQUENCE [LARGE SCALE GENOMIC DNA]</scope>
    <source>
        <strain evidence="12">Red736</strain>
    </source>
</reference>
<comment type="catalytic activity">
    <reaction evidence="8">
        <text>6-carboxy-5,6,7,8-tetrahydropterin + H(+) = 7-carboxy-7-carbaguanine + NH4(+)</text>
        <dbReference type="Rhea" id="RHEA:27974"/>
        <dbReference type="ChEBI" id="CHEBI:15378"/>
        <dbReference type="ChEBI" id="CHEBI:28938"/>
        <dbReference type="ChEBI" id="CHEBI:61032"/>
        <dbReference type="ChEBI" id="CHEBI:61036"/>
        <dbReference type="EC" id="4.3.99.3"/>
    </reaction>
</comment>
<evidence type="ECO:0000256" key="7">
    <source>
        <dbReference type="ARBA" id="ARBA00023239"/>
    </source>
</evidence>
<evidence type="ECO:0000313" key="11">
    <source>
        <dbReference type="EMBL" id="UPU37312.1"/>
    </source>
</evidence>
<evidence type="ECO:0000256" key="6">
    <source>
        <dbReference type="ARBA" id="ARBA00023014"/>
    </source>
</evidence>
<keyword evidence="8" id="KW-0671">Queuosine biosynthesis</keyword>
<dbReference type="InterPro" id="IPR024924">
    <property type="entry name" value="7-CO-7-deazaguanine_synth-like"/>
</dbReference>
<feature type="binding site" evidence="8">
    <location>
        <position position="43"/>
    </location>
    <ligand>
        <name>Mg(2+)</name>
        <dbReference type="ChEBI" id="CHEBI:18420"/>
    </ligand>
</feature>
<evidence type="ECO:0000313" key="10">
    <source>
        <dbReference type="EMBL" id="GFO65210.1"/>
    </source>
</evidence>
<keyword evidence="7 8" id="KW-0456">Lyase</keyword>
<dbReference type="SUPFAM" id="SSF102114">
    <property type="entry name" value="Radical SAM enzymes"/>
    <property type="match status" value="1"/>
</dbReference>
<keyword evidence="4 8" id="KW-0460">Magnesium</keyword>
<keyword evidence="3 8" id="KW-0479">Metal-binding</keyword>
<dbReference type="UniPathway" id="UPA00391"/>
<comment type="similarity">
    <text evidence="8">Belongs to the radical SAM superfamily. 7-carboxy-7-deazaguanine synthase family.</text>
</comment>
<comment type="function">
    <text evidence="8">Catalyzes the complex heterocyclic radical-mediated conversion of 6-carboxy-5,6,7,8-tetrahydropterin (CPH4) to 7-carboxy-7-deazaguanine (CDG), a step common to the biosynthetic pathways of all 7-deazapurine-containing compounds.</text>
</comment>
<organism evidence="10 12">
    <name type="scientific">Geomonas paludis</name>
    <dbReference type="NCBI Taxonomy" id="2740185"/>
    <lineage>
        <taxon>Bacteria</taxon>
        <taxon>Pseudomonadati</taxon>
        <taxon>Thermodesulfobacteriota</taxon>
        <taxon>Desulfuromonadia</taxon>
        <taxon>Geobacterales</taxon>
        <taxon>Geobacteraceae</taxon>
        <taxon>Geomonas</taxon>
    </lineage>
</organism>
<dbReference type="PANTHER" id="PTHR42836">
    <property type="entry name" value="7-CARBOXY-7-DEAZAGUANINE SYNTHASE"/>
    <property type="match status" value="1"/>
</dbReference>
<feature type="domain" description="Radical SAM core" evidence="9">
    <location>
        <begin position="21"/>
        <end position="250"/>
    </location>
</feature>
<dbReference type="GO" id="GO:0000287">
    <property type="term" value="F:magnesium ion binding"/>
    <property type="evidence" value="ECO:0007669"/>
    <property type="project" value="UniProtKB-UniRule"/>
</dbReference>
<comment type="cofactor">
    <cofactor evidence="8">
        <name>Mg(2+)</name>
        <dbReference type="ChEBI" id="CHEBI:18420"/>
    </cofactor>
</comment>
<keyword evidence="6 8" id="KW-0411">Iron-sulfur</keyword>
<comment type="cofactor">
    <cofactor evidence="8">
        <name>S-adenosyl-L-methionine</name>
        <dbReference type="ChEBI" id="CHEBI:59789"/>
    </cofactor>
    <text evidence="8">Binds 1 S-adenosyl-L-methionine per subunit.</text>
</comment>
<feature type="binding site" evidence="8">
    <location>
        <position position="97"/>
    </location>
    <ligand>
        <name>substrate</name>
    </ligand>
</feature>
<gene>
    <name evidence="8 10" type="primary">queE</name>
    <name evidence="10" type="ORF">GMPD_31290</name>
    <name evidence="11" type="ORF">M1B72_06295</name>
</gene>
<name>A0A6V8MYQ0_9BACT</name>
<evidence type="ECO:0000256" key="4">
    <source>
        <dbReference type="ARBA" id="ARBA00022842"/>
    </source>
</evidence>
<keyword evidence="1 8" id="KW-0004">4Fe-4S</keyword>
<dbReference type="EMBL" id="BLXY01000007">
    <property type="protein sequence ID" value="GFO65210.1"/>
    <property type="molecule type" value="Genomic_DNA"/>
</dbReference>
<dbReference type="RefSeq" id="WP_183349063.1">
    <property type="nucleotide sequence ID" value="NZ_BLXY01000007.1"/>
</dbReference>
<dbReference type="GO" id="GO:0016840">
    <property type="term" value="F:carbon-nitrogen lyase activity"/>
    <property type="evidence" value="ECO:0007669"/>
    <property type="project" value="UniProtKB-UniRule"/>
</dbReference>
<comment type="subunit">
    <text evidence="8">Homodimer.</text>
</comment>
<dbReference type="InterPro" id="IPR007197">
    <property type="entry name" value="rSAM"/>
</dbReference>
<comment type="caution">
    <text evidence="8">Lacks conserved residue(s) required for the propagation of feature annotation.</text>
</comment>
<dbReference type="InterPro" id="IPR058240">
    <property type="entry name" value="rSAM_sf"/>
</dbReference>
<dbReference type="Proteomes" id="UP000831485">
    <property type="component" value="Chromosome"/>
</dbReference>
<dbReference type="InterPro" id="IPR013785">
    <property type="entry name" value="Aldolase_TIM"/>
</dbReference>
<feature type="binding site" evidence="8">
    <location>
        <begin position="15"/>
        <end position="17"/>
    </location>
    <ligand>
        <name>substrate</name>
    </ligand>
</feature>
<keyword evidence="13" id="KW-1185">Reference proteome</keyword>
<dbReference type="GO" id="GO:0051539">
    <property type="term" value="F:4 iron, 4 sulfur cluster binding"/>
    <property type="evidence" value="ECO:0007669"/>
    <property type="project" value="UniProtKB-UniRule"/>
</dbReference>
<dbReference type="SFLD" id="SFLDS00029">
    <property type="entry name" value="Radical_SAM"/>
    <property type="match status" value="1"/>
</dbReference>
<evidence type="ECO:0000256" key="8">
    <source>
        <dbReference type="HAMAP-Rule" id="MF_00917"/>
    </source>
</evidence>
<feature type="binding site" evidence="8">
    <location>
        <position position="41"/>
    </location>
    <ligand>
        <name>[4Fe-4S] cluster</name>
        <dbReference type="ChEBI" id="CHEBI:49883"/>
        <note>4Fe-4S-S-AdoMet</note>
    </ligand>
</feature>
<keyword evidence="5 8" id="KW-0408">Iron</keyword>
<reference evidence="10" key="2">
    <citation type="journal article" date="2021" name="Int. J. Syst. Evol. Microbiol.">
        <title>Geomonas silvestris sp. nov., Geomonas paludis sp. nov. and Geomonas limicola sp. nov., isolated from terrestrial environments, and emended description of the genus Geomonas.</title>
        <authorList>
            <person name="Itoh H."/>
            <person name="Xu Z."/>
            <person name="Masuda Y."/>
            <person name="Ushijima N."/>
            <person name="Hayakawa C."/>
            <person name="Shiratori Y."/>
            <person name="Senoo K."/>
        </authorList>
    </citation>
    <scope>NUCLEOTIDE SEQUENCE</scope>
    <source>
        <strain evidence="10">Red736</strain>
    </source>
</reference>
<evidence type="ECO:0000256" key="2">
    <source>
        <dbReference type="ARBA" id="ARBA00022691"/>
    </source>
</evidence>
<dbReference type="Proteomes" id="UP000568888">
    <property type="component" value="Unassembled WGS sequence"/>
</dbReference>
<proteinExistence type="inferred from homology"/>
<dbReference type="EC" id="4.3.99.3" evidence="8"/>
<feature type="binding site" evidence="8">
    <location>
        <begin position="40"/>
        <end position="42"/>
    </location>
    <ligand>
        <name>S-adenosyl-L-methionine</name>
        <dbReference type="ChEBI" id="CHEBI:59789"/>
    </ligand>
</feature>
<protein>
    <recommendedName>
        <fullName evidence="8">7-carboxy-7-deazaguanine synthase</fullName>
        <shortName evidence="8">CDG synthase</shortName>
        <ecNumber evidence="8">4.3.99.3</ecNumber>
    </recommendedName>
    <alternativeName>
        <fullName evidence="8">Queuosine biosynthesis protein QueE</fullName>
    </alternativeName>
</protein>
<dbReference type="EMBL" id="CP096574">
    <property type="protein sequence ID" value="UPU37312.1"/>
    <property type="molecule type" value="Genomic_DNA"/>
</dbReference>
<keyword evidence="2 8" id="KW-0949">S-adenosyl-L-methionine</keyword>
<accession>A0A6V8MYQ0</accession>
<comment type="cofactor">
    <cofactor evidence="8">
        <name>[4Fe-4S] cluster</name>
        <dbReference type="ChEBI" id="CHEBI:49883"/>
    </cofactor>
    <text evidence="8">Binds 1 [4Fe-4S] cluster. The cluster is coordinated with 3 cysteines and an exchangeable S-adenosyl-L-methionine.</text>
</comment>
<feature type="binding site" evidence="8">
    <location>
        <position position="99"/>
    </location>
    <ligand>
        <name>S-adenosyl-L-methionine</name>
        <dbReference type="ChEBI" id="CHEBI:59789"/>
    </ligand>
</feature>
<dbReference type="PANTHER" id="PTHR42836:SF1">
    <property type="entry name" value="7-CARBOXY-7-DEAZAGUANINE SYNTHASE"/>
    <property type="match status" value="1"/>
</dbReference>